<dbReference type="AlphaFoldDB" id="A0AAD9JKM5"/>
<name>A0AAD9JKM5_9ANNE</name>
<evidence type="ECO:0000313" key="1">
    <source>
        <dbReference type="EMBL" id="KAK2153975.1"/>
    </source>
</evidence>
<dbReference type="Proteomes" id="UP001208570">
    <property type="component" value="Unassembled WGS sequence"/>
</dbReference>
<reference evidence="1" key="1">
    <citation type="journal article" date="2023" name="Mol. Biol. Evol.">
        <title>Third-Generation Sequencing Reveals the Adaptive Role of the Epigenome in Three Deep-Sea Polychaetes.</title>
        <authorList>
            <person name="Perez M."/>
            <person name="Aroh O."/>
            <person name="Sun Y."/>
            <person name="Lan Y."/>
            <person name="Juniper S.K."/>
            <person name="Young C.R."/>
            <person name="Angers B."/>
            <person name="Qian P.Y."/>
        </authorList>
    </citation>
    <scope>NUCLEOTIDE SEQUENCE</scope>
    <source>
        <strain evidence="1">P08H-3</strain>
    </source>
</reference>
<organism evidence="1 2">
    <name type="scientific">Paralvinella palmiformis</name>
    <dbReference type="NCBI Taxonomy" id="53620"/>
    <lineage>
        <taxon>Eukaryota</taxon>
        <taxon>Metazoa</taxon>
        <taxon>Spiralia</taxon>
        <taxon>Lophotrochozoa</taxon>
        <taxon>Annelida</taxon>
        <taxon>Polychaeta</taxon>
        <taxon>Sedentaria</taxon>
        <taxon>Canalipalpata</taxon>
        <taxon>Terebellida</taxon>
        <taxon>Terebelliformia</taxon>
        <taxon>Alvinellidae</taxon>
        <taxon>Paralvinella</taxon>
    </lineage>
</organism>
<protein>
    <submittedName>
        <fullName evidence="1">Uncharacterized protein</fullName>
    </submittedName>
</protein>
<sequence>MSELIDYSRSCVKRPRPRARRVVFKRGGLLTPGRSWFGCDQKREDRVKRVTTLMGLHGHSFGEYRWSSTQVVLYAAECILCDHCHLLVILLSFCLLTTSDISCHNPPPVPPPTPPPLRHKCTR</sequence>
<dbReference type="EMBL" id="JAODUP010000280">
    <property type="protein sequence ID" value="KAK2153975.1"/>
    <property type="molecule type" value="Genomic_DNA"/>
</dbReference>
<accession>A0AAD9JKM5</accession>
<comment type="caution">
    <text evidence="1">The sequence shown here is derived from an EMBL/GenBank/DDBJ whole genome shotgun (WGS) entry which is preliminary data.</text>
</comment>
<gene>
    <name evidence="1" type="ORF">LSH36_280g02034</name>
</gene>
<proteinExistence type="predicted"/>
<keyword evidence="2" id="KW-1185">Reference proteome</keyword>
<evidence type="ECO:0000313" key="2">
    <source>
        <dbReference type="Proteomes" id="UP001208570"/>
    </source>
</evidence>